<sequence length="120" mass="14139">TCSCFKCYLTGIPCKHAIACINYDHRRIEDFVEPCYHKEMYLRTYSDTVNAGNGPQLWPMSGQEPILPPPFKRTLGRPKIRRRRDPNEPKNPNKLSKRNQVQVFSKYNTQEHNRRSCNNK</sequence>
<dbReference type="InterPro" id="IPR007527">
    <property type="entry name" value="Znf_SWIM"/>
</dbReference>
<feature type="compositionally biased region" description="Polar residues" evidence="2">
    <location>
        <begin position="98"/>
        <end position="108"/>
    </location>
</feature>
<dbReference type="InParanoid" id="A0A1Q3BMP1"/>
<feature type="domain" description="SWIM-type" evidence="3">
    <location>
        <begin position="1"/>
        <end position="25"/>
    </location>
</feature>
<protein>
    <recommendedName>
        <fullName evidence="3">SWIM-type domain-containing protein</fullName>
    </recommendedName>
</protein>
<dbReference type="GO" id="GO:0008270">
    <property type="term" value="F:zinc ion binding"/>
    <property type="evidence" value="ECO:0007669"/>
    <property type="project" value="UniProtKB-KW"/>
</dbReference>
<evidence type="ECO:0000256" key="2">
    <source>
        <dbReference type="SAM" id="MobiDB-lite"/>
    </source>
</evidence>
<keyword evidence="1" id="KW-0479">Metal-binding</keyword>
<feature type="non-terminal residue" evidence="4">
    <location>
        <position position="1"/>
    </location>
</feature>
<comment type="caution">
    <text evidence="4">The sequence shown here is derived from an EMBL/GenBank/DDBJ whole genome shotgun (WGS) entry which is preliminary data.</text>
</comment>
<dbReference type="PROSITE" id="PS50966">
    <property type="entry name" value="ZF_SWIM"/>
    <property type="match status" value="1"/>
</dbReference>
<keyword evidence="1" id="KW-0862">Zinc</keyword>
<evidence type="ECO:0000313" key="4">
    <source>
        <dbReference type="EMBL" id="GAV69296.1"/>
    </source>
</evidence>
<dbReference type="AlphaFoldDB" id="A0A1Q3BMP1"/>
<keyword evidence="5" id="KW-1185">Reference proteome</keyword>
<evidence type="ECO:0000256" key="1">
    <source>
        <dbReference type="PROSITE-ProRule" id="PRU00325"/>
    </source>
</evidence>
<proteinExistence type="predicted"/>
<evidence type="ECO:0000259" key="3">
    <source>
        <dbReference type="PROSITE" id="PS50966"/>
    </source>
</evidence>
<dbReference type="Proteomes" id="UP000187406">
    <property type="component" value="Unassembled WGS sequence"/>
</dbReference>
<reference evidence="5" key="1">
    <citation type="submission" date="2016-04" db="EMBL/GenBank/DDBJ databases">
        <title>Cephalotus genome sequencing.</title>
        <authorList>
            <person name="Fukushima K."/>
            <person name="Hasebe M."/>
            <person name="Fang X."/>
        </authorList>
    </citation>
    <scope>NUCLEOTIDE SEQUENCE [LARGE SCALE GENOMIC DNA]</scope>
    <source>
        <strain evidence="5">cv. St1</strain>
    </source>
</reference>
<dbReference type="EMBL" id="BDDD01000711">
    <property type="protein sequence ID" value="GAV69296.1"/>
    <property type="molecule type" value="Genomic_DNA"/>
</dbReference>
<gene>
    <name evidence="4" type="ORF">CFOL_v3_12797</name>
</gene>
<feature type="compositionally biased region" description="Basic residues" evidence="2">
    <location>
        <begin position="74"/>
        <end position="84"/>
    </location>
</feature>
<evidence type="ECO:0000313" key="5">
    <source>
        <dbReference type="Proteomes" id="UP000187406"/>
    </source>
</evidence>
<feature type="region of interest" description="Disordered" evidence="2">
    <location>
        <begin position="54"/>
        <end position="120"/>
    </location>
</feature>
<dbReference type="OrthoDB" id="1939383at2759"/>
<keyword evidence="1" id="KW-0863">Zinc-finger</keyword>
<name>A0A1Q3BMP1_CEPFO</name>
<dbReference type="STRING" id="3775.A0A1Q3BMP1"/>
<organism evidence="4 5">
    <name type="scientific">Cephalotus follicularis</name>
    <name type="common">Albany pitcher plant</name>
    <dbReference type="NCBI Taxonomy" id="3775"/>
    <lineage>
        <taxon>Eukaryota</taxon>
        <taxon>Viridiplantae</taxon>
        <taxon>Streptophyta</taxon>
        <taxon>Embryophyta</taxon>
        <taxon>Tracheophyta</taxon>
        <taxon>Spermatophyta</taxon>
        <taxon>Magnoliopsida</taxon>
        <taxon>eudicotyledons</taxon>
        <taxon>Gunneridae</taxon>
        <taxon>Pentapetalae</taxon>
        <taxon>rosids</taxon>
        <taxon>fabids</taxon>
        <taxon>Oxalidales</taxon>
        <taxon>Cephalotaceae</taxon>
        <taxon>Cephalotus</taxon>
    </lineage>
</organism>
<accession>A0A1Q3BMP1</accession>